<evidence type="ECO:0000313" key="1">
    <source>
        <dbReference type="EMBL" id="HJF80345.1"/>
    </source>
</evidence>
<dbReference type="EMBL" id="DYWE01000018">
    <property type="protein sequence ID" value="HJF80345.1"/>
    <property type="molecule type" value="Genomic_DNA"/>
</dbReference>
<feature type="non-terminal residue" evidence="1">
    <location>
        <position position="1"/>
    </location>
</feature>
<evidence type="ECO:0000313" key="2">
    <source>
        <dbReference type="Proteomes" id="UP000722357"/>
    </source>
</evidence>
<dbReference type="Proteomes" id="UP000722357">
    <property type="component" value="Unassembled WGS sequence"/>
</dbReference>
<reference evidence="1" key="2">
    <citation type="submission" date="2021-09" db="EMBL/GenBank/DDBJ databases">
        <authorList>
            <person name="Gilroy R."/>
        </authorList>
    </citation>
    <scope>NUCLEOTIDE SEQUENCE</scope>
    <source>
        <strain evidence="1">9794</strain>
    </source>
</reference>
<sequence length="62" mass="7095">CIMSFFYVHSLKNENRERRWILNPGYSKNVSACACVCFGVWMKSSRCFLKTSGALAIRDKNG</sequence>
<comment type="caution">
    <text evidence="1">The sequence shown here is derived from an EMBL/GenBank/DDBJ whole genome shotgun (WGS) entry which is preliminary data.</text>
</comment>
<name>A0A921HJ03_9BACT</name>
<proteinExistence type="predicted"/>
<reference evidence="1" key="1">
    <citation type="journal article" date="2021" name="PeerJ">
        <title>Extensive microbial diversity within the chicken gut microbiome revealed by metagenomics and culture.</title>
        <authorList>
            <person name="Gilroy R."/>
            <person name="Ravi A."/>
            <person name="Getino M."/>
            <person name="Pursley I."/>
            <person name="Horton D.L."/>
            <person name="Alikhan N.F."/>
            <person name="Baker D."/>
            <person name="Gharbi K."/>
            <person name="Hall N."/>
            <person name="Watson M."/>
            <person name="Adriaenssens E.M."/>
            <person name="Foster-Nyarko E."/>
            <person name="Jarju S."/>
            <person name="Secka A."/>
            <person name="Antonio M."/>
            <person name="Oren A."/>
            <person name="Chaudhuri R.R."/>
            <person name="La Ragione R."/>
            <person name="Hildebrand F."/>
            <person name="Pallen M.J."/>
        </authorList>
    </citation>
    <scope>NUCLEOTIDE SEQUENCE</scope>
    <source>
        <strain evidence="1">9794</strain>
    </source>
</reference>
<organism evidence="1 2">
    <name type="scientific">Phocaeicola plebeius</name>
    <dbReference type="NCBI Taxonomy" id="310297"/>
    <lineage>
        <taxon>Bacteria</taxon>
        <taxon>Pseudomonadati</taxon>
        <taxon>Bacteroidota</taxon>
        <taxon>Bacteroidia</taxon>
        <taxon>Bacteroidales</taxon>
        <taxon>Bacteroidaceae</taxon>
        <taxon>Phocaeicola</taxon>
    </lineage>
</organism>
<gene>
    <name evidence="1" type="ORF">K8V40_01650</name>
</gene>
<accession>A0A921HJ03</accession>
<protein>
    <submittedName>
        <fullName evidence="1">Uncharacterized protein</fullName>
    </submittedName>
</protein>
<dbReference type="AlphaFoldDB" id="A0A921HJ03"/>